<evidence type="ECO:0000313" key="2">
    <source>
        <dbReference type="EMBL" id="MFD1629250.1"/>
    </source>
</evidence>
<reference evidence="3" key="1">
    <citation type="journal article" date="2019" name="Int. J. Syst. Evol. Microbiol.">
        <title>The Global Catalogue of Microorganisms (GCM) 10K type strain sequencing project: providing services to taxonomists for standard genome sequencing and annotation.</title>
        <authorList>
            <consortium name="The Broad Institute Genomics Platform"/>
            <consortium name="The Broad Institute Genome Sequencing Center for Infectious Disease"/>
            <person name="Wu L."/>
            <person name="Ma J."/>
        </authorList>
    </citation>
    <scope>NUCLEOTIDE SEQUENCE [LARGE SCALE GENOMIC DNA]</scope>
    <source>
        <strain evidence="3">CCUG 53762</strain>
    </source>
</reference>
<evidence type="ECO:0000313" key="3">
    <source>
        <dbReference type="Proteomes" id="UP001597118"/>
    </source>
</evidence>
<sequence>MRKLLLVALVMLVAGISSCKKSSKEDEKDDNPFELGYSNLTTEEHKKDLEQAGLEFVREFNGLPEEPSIKALNYLSTLGFSFDNEIKSLSNVLAISNHAANKNVAGILATVNNNDVNKLSDFYGIYKWNASKSDWDEESSTSKLEFRFPSAENKNTNNAILTLSYVKDKDYTINDERVEFPKTSTATLTVDGKSELTWTTSHEYKADGTPTKANVSITIGSFVLTSNTTNNGSNVHSGFALKKGAKQLLAASLSGESTATVTNFNNEDDIENLIKNGNASFEIMNYKFQGQANIKEIIKEINGISGSGAGKKEAAVWNKHAQFVAINTRDNSLIAKVEFQGSDDRNCYPYSIWDNNQNKYVVQEYCWDDSSVEPLLVFKDGSKQSIDAFVENGFNKIIDELESLIERFD</sequence>
<protein>
    <submittedName>
        <fullName evidence="2">Uncharacterized protein</fullName>
    </submittedName>
</protein>
<gene>
    <name evidence="2" type="ORF">ACFSAH_05130</name>
</gene>
<keyword evidence="1" id="KW-0732">Signal</keyword>
<name>A0ABW4I937_9SPHI</name>
<dbReference type="RefSeq" id="WP_379661631.1">
    <property type="nucleotide sequence ID" value="NZ_JBHUDG010000004.1"/>
</dbReference>
<accession>A0ABW4I937</accession>
<organism evidence="2 3">
    <name type="scientific">Pseudopedobacter beijingensis</name>
    <dbReference type="NCBI Taxonomy" id="1207056"/>
    <lineage>
        <taxon>Bacteria</taxon>
        <taxon>Pseudomonadati</taxon>
        <taxon>Bacteroidota</taxon>
        <taxon>Sphingobacteriia</taxon>
        <taxon>Sphingobacteriales</taxon>
        <taxon>Sphingobacteriaceae</taxon>
        <taxon>Pseudopedobacter</taxon>
    </lineage>
</organism>
<dbReference type="EMBL" id="JBHUDG010000004">
    <property type="protein sequence ID" value="MFD1629250.1"/>
    <property type="molecule type" value="Genomic_DNA"/>
</dbReference>
<comment type="caution">
    <text evidence="2">The sequence shown here is derived from an EMBL/GenBank/DDBJ whole genome shotgun (WGS) entry which is preliminary data.</text>
</comment>
<dbReference type="Proteomes" id="UP001597118">
    <property type="component" value="Unassembled WGS sequence"/>
</dbReference>
<keyword evidence="3" id="KW-1185">Reference proteome</keyword>
<proteinExistence type="predicted"/>
<feature type="signal peptide" evidence="1">
    <location>
        <begin position="1"/>
        <end position="19"/>
    </location>
</feature>
<evidence type="ECO:0000256" key="1">
    <source>
        <dbReference type="SAM" id="SignalP"/>
    </source>
</evidence>
<dbReference type="PROSITE" id="PS51257">
    <property type="entry name" value="PROKAR_LIPOPROTEIN"/>
    <property type="match status" value="1"/>
</dbReference>
<feature type="chain" id="PRO_5046558467" evidence="1">
    <location>
        <begin position="20"/>
        <end position="409"/>
    </location>
</feature>